<dbReference type="GO" id="GO:0003677">
    <property type="term" value="F:DNA binding"/>
    <property type="evidence" value="ECO:0007669"/>
    <property type="project" value="TreeGrafter"/>
</dbReference>
<dbReference type="EMBL" id="VJMJ01000009">
    <property type="protein sequence ID" value="KAF0744692.1"/>
    <property type="molecule type" value="Genomic_DNA"/>
</dbReference>
<dbReference type="GO" id="GO:0005634">
    <property type="term" value="C:nucleus"/>
    <property type="evidence" value="ECO:0007669"/>
    <property type="project" value="TreeGrafter"/>
</dbReference>
<feature type="domain" description="DDE-1" evidence="1">
    <location>
        <begin position="43"/>
        <end position="224"/>
    </location>
</feature>
<gene>
    <name evidence="2" type="ORF">Ae201684_001149</name>
</gene>
<dbReference type="InterPro" id="IPR050863">
    <property type="entry name" value="CenT-Element_Derived"/>
</dbReference>
<dbReference type="Pfam" id="PF03184">
    <property type="entry name" value="DDE_1"/>
    <property type="match status" value="1"/>
</dbReference>
<protein>
    <recommendedName>
        <fullName evidence="1">DDE-1 domain-containing protein</fullName>
    </recommendedName>
</protein>
<accession>A0A6G0XW22</accession>
<dbReference type="AlphaFoldDB" id="A0A6G0XW22"/>
<reference evidence="2 3" key="1">
    <citation type="submission" date="2019-07" db="EMBL/GenBank/DDBJ databases">
        <title>Genomics analysis of Aphanomyces spp. identifies a new class of oomycete effector associated with host adaptation.</title>
        <authorList>
            <person name="Gaulin E."/>
        </authorList>
    </citation>
    <scope>NUCLEOTIDE SEQUENCE [LARGE SCALE GENOMIC DNA]</scope>
    <source>
        <strain evidence="2 3">ATCC 201684</strain>
    </source>
</reference>
<name>A0A6G0XW22_9STRA</name>
<dbReference type="InterPro" id="IPR004875">
    <property type="entry name" value="DDE_SF_endonuclease_dom"/>
</dbReference>
<dbReference type="VEuPathDB" id="FungiDB:AeMF1_005391"/>
<comment type="caution">
    <text evidence="2">The sequence shown here is derived from an EMBL/GenBank/DDBJ whole genome shotgun (WGS) entry which is preliminary data.</text>
</comment>
<dbReference type="PANTHER" id="PTHR19303">
    <property type="entry name" value="TRANSPOSON"/>
    <property type="match status" value="1"/>
</dbReference>
<sequence length="246" mass="27882">MLLRTQNFAKADIYNMDETSYFYCSVPTKCMSTKSFNGRKQNKKRITIAITTNASGTCKPPLLFVGPADRPRCFRGATPEELEVQYASSKKAWMTRSVFGSWVQNFNSEMCAEGRHVLLLLDNASSHQYEGELSNTSIAMLPPNTTSFLQPQDAGVIRSFKAKISRVKTQSTIQKAEDLLQRVGKENITPLHAKKVFEVDVLEAMRWAQTAWQEVTQSTIENCWRHTAILDEELYELNNSINAIEL</sequence>
<evidence type="ECO:0000313" key="3">
    <source>
        <dbReference type="Proteomes" id="UP000481153"/>
    </source>
</evidence>
<dbReference type="Proteomes" id="UP000481153">
    <property type="component" value="Unassembled WGS sequence"/>
</dbReference>
<evidence type="ECO:0000259" key="1">
    <source>
        <dbReference type="Pfam" id="PF03184"/>
    </source>
</evidence>
<keyword evidence="3" id="KW-1185">Reference proteome</keyword>
<proteinExistence type="predicted"/>
<dbReference type="PANTHER" id="PTHR19303:SF73">
    <property type="entry name" value="PROTEIN PDC2"/>
    <property type="match status" value="1"/>
</dbReference>
<evidence type="ECO:0000313" key="2">
    <source>
        <dbReference type="EMBL" id="KAF0744692.1"/>
    </source>
</evidence>
<organism evidence="2 3">
    <name type="scientific">Aphanomyces euteiches</name>
    <dbReference type="NCBI Taxonomy" id="100861"/>
    <lineage>
        <taxon>Eukaryota</taxon>
        <taxon>Sar</taxon>
        <taxon>Stramenopiles</taxon>
        <taxon>Oomycota</taxon>
        <taxon>Saprolegniomycetes</taxon>
        <taxon>Saprolegniales</taxon>
        <taxon>Verrucalvaceae</taxon>
        <taxon>Aphanomyces</taxon>
    </lineage>
</organism>